<feature type="region of interest" description="Disordered" evidence="2">
    <location>
        <begin position="30"/>
        <end position="115"/>
    </location>
</feature>
<comment type="caution">
    <text evidence="3">The sequence shown here is derived from an EMBL/GenBank/DDBJ whole genome shotgun (WGS) entry which is preliminary data.</text>
</comment>
<feature type="compositionally biased region" description="Basic residues" evidence="2">
    <location>
        <begin position="41"/>
        <end position="51"/>
    </location>
</feature>
<organism evidence="3 4">
    <name type="scientific">Fasciolopsis buskii</name>
    <dbReference type="NCBI Taxonomy" id="27845"/>
    <lineage>
        <taxon>Eukaryota</taxon>
        <taxon>Metazoa</taxon>
        <taxon>Spiralia</taxon>
        <taxon>Lophotrochozoa</taxon>
        <taxon>Platyhelminthes</taxon>
        <taxon>Trematoda</taxon>
        <taxon>Digenea</taxon>
        <taxon>Plagiorchiida</taxon>
        <taxon>Echinostomata</taxon>
        <taxon>Echinostomatoidea</taxon>
        <taxon>Fasciolidae</taxon>
        <taxon>Fasciolopsis</taxon>
    </lineage>
</organism>
<sequence length="678" mass="74377">STTESNEDTDKLGKTLATKRKSNATLSAIEGAKDEICKASPAKKPKLSLHSRRCEHSPHNQRNKRRIEKACTVVSGSRPTDKEPMKSSPPKDGNDALRPQSPNQEKIAPSVSTETTSVQCNVIGYLPMCMPSESFKSPQVDKAIEPSNGTFDITKSAVRVDKLSPEVATKGPSQPVYVAAPVTPPPVMPTKDVTPSQTSRSPSVDTTSVVSRSTGSIKNPAAVPDDRDDIPKQFDSLKVASKAPCVSIVSVDLKLTPSQADSSNQDKSLTFNQSQTECVSGKTSQSSIKAERYMLASKMRSFLSEERLGGVSRLTNLSTSACSTQSATLNRTSHKDGKHSTLNNSKSGTIHQAERSKSVLAMKEQLFAEKQRIFQERLKENAERIRAFQEAKQREREAQKRANEERRLAVKNKAQHIAEMQRVIAENKQQIQKTRAEAEGIKQKTNTGTKPGCISRINEKENHPVSTYQKPVMARITPSQSLHPKLTPNAPQATVRLQPINPAQFGVLKTVPNNHPPTSVVRANHVAPKPTTRIGNPMCPQPVLVATQNAAAQSHISASGASSAVAANESHSERCHPNLDISAPNETFDISELKSDSDSDGEQPNRKIPRWCRHGNQNLMDTLCLIRSGQLKWPKEFITSSQITFDLNEIFQGYNFHRKPRTSSGIWNTPNGPRAQDH</sequence>
<evidence type="ECO:0000313" key="4">
    <source>
        <dbReference type="Proteomes" id="UP000728185"/>
    </source>
</evidence>
<protein>
    <recommendedName>
        <fullName evidence="5">Inner centromere protein ARK-binding domain-containing protein</fullName>
    </recommendedName>
</protein>
<feature type="region of interest" description="Disordered" evidence="2">
    <location>
        <begin position="1"/>
        <end position="20"/>
    </location>
</feature>
<feature type="non-terminal residue" evidence="3">
    <location>
        <position position="1"/>
    </location>
</feature>
<keyword evidence="1" id="KW-0175">Coiled coil</keyword>
<gene>
    <name evidence="3" type="ORF">FBUS_09662</name>
</gene>
<feature type="compositionally biased region" description="Polar residues" evidence="2">
    <location>
        <begin position="340"/>
        <end position="349"/>
    </location>
</feature>
<dbReference type="AlphaFoldDB" id="A0A8E0VH49"/>
<keyword evidence="4" id="KW-1185">Reference proteome</keyword>
<proteinExistence type="predicted"/>
<feature type="region of interest" description="Disordered" evidence="2">
    <location>
        <begin position="169"/>
        <end position="229"/>
    </location>
</feature>
<feature type="region of interest" description="Disordered" evidence="2">
    <location>
        <begin position="323"/>
        <end position="349"/>
    </location>
</feature>
<evidence type="ECO:0000256" key="2">
    <source>
        <dbReference type="SAM" id="MobiDB-lite"/>
    </source>
</evidence>
<evidence type="ECO:0000256" key="1">
    <source>
        <dbReference type="SAM" id="Coils"/>
    </source>
</evidence>
<name>A0A8E0VH49_9TREM</name>
<reference evidence="3" key="1">
    <citation type="submission" date="2019-05" db="EMBL/GenBank/DDBJ databases">
        <title>Annotation for the trematode Fasciolopsis buski.</title>
        <authorList>
            <person name="Choi Y.-J."/>
        </authorList>
    </citation>
    <scope>NUCLEOTIDE SEQUENCE</scope>
    <source>
        <strain evidence="3">HT</strain>
        <tissue evidence="3">Whole worm</tissue>
    </source>
</reference>
<dbReference type="OrthoDB" id="6237543at2759"/>
<dbReference type="EMBL" id="LUCM01007882">
    <property type="protein sequence ID" value="KAA0189258.1"/>
    <property type="molecule type" value="Genomic_DNA"/>
</dbReference>
<feature type="compositionally biased region" description="Low complexity" evidence="2">
    <location>
        <begin position="189"/>
        <end position="216"/>
    </location>
</feature>
<feature type="coiled-coil region" evidence="1">
    <location>
        <begin position="385"/>
        <end position="444"/>
    </location>
</feature>
<evidence type="ECO:0000313" key="3">
    <source>
        <dbReference type="EMBL" id="KAA0189258.1"/>
    </source>
</evidence>
<feature type="region of interest" description="Disordered" evidence="2">
    <location>
        <begin position="591"/>
        <end position="610"/>
    </location>
</feature>
<evidence type="ECO:0008006" key="5">
    <source>
        <dbReference type="Google" id="ProtNLM"/>
    </source>
</evidence>
<accession>A0A8E0VH49</accession>
<dbReference type="Proteomes" id="UP000728185">
    <property type="component" value="Unassembled WGS sequence"/>
</dbReference>
<feature type="compositionally biased region" description="Polar residues" evidence="2">
    <location>
        <begin position="100"/>
        <end position="115"/>
    </location>
</feature>
<feature type="region of interest" description="Disordered" evidence="2">
    <location>
        <begin position="562"/>
        <end position="584"/>
    </location>
</feature>